<reference evidence="3" key="1">
    <citation type="submission" date="2018-03" db="EMBL/GenBank/DDBJ databases">
        <authorList>
            <person name="Zecchin S."/>
        </authorList>
    </citation>
    <scope>NUCLEOTIDE SEQUENCE [LARGE SCALE GENOMIC DNA]</scope>
</reference>
<protein>
    <submittedName>
        <fullName evidence="2">Putative GAF sensor protein</fullName>
    </submittedName>
</protein>
<proteinExistence type="predicted"/>
<dbReference type="SMART" id="SM00065">
    <property type="entry name" value="GAF"/>
    <property type="match status" value="1"/>
</dbReference>
<dbReference type="SUPFAM" id="SSF55781">
    <property type="entry name" value="GAF domain-like"/>
    <property type="match status" value="1"/>
</dbReference>
<dbReference type="Pfam" id="PF01590">
    <property type="entry name" value="GAF"/>
    <property type="match status" value="1"/>
</dbReference>
<feature type="domain" description="GAF" evidence="1">
    <location>
        <begin position="31"/>
        <end position="181"/>
    </location>
</feature>
<gene>
    <name evidence="2" type="ORF">NBG4_10009</name>
</gene>
<accession>A0A2U3QDT0</accession>
<name>A0A2U3QDT0_9BACT</name>
<evidence type="ECO:0000313" key="2">
    <source>
        <dbReference type="EMBL" id="SPP99475.1"/>
    </source>
</evidence>
<keyword evidence="3" id="KW-1185">Reference proteome</keyword>
<evidence type="ECO:0000259" key="1">
    <source>
        <dbReference type="SMART" id="SM00065"/>
    </source>
</evidence>
<dbReference type="OrthoDB" id="6116130at2"/>
<dbReference type="InterPro" id="IPR029016">
    <property type="entry name" value="GAF-like_dom_sf"/>
</dbReference>
<dbReference type="EMBL" id="OUUY01000001">
    <property type="protein sequence ID" value="SPP99475.1"/>
    <property type="molecule type" value="Genomic_DNA"/>
</dbReference>
<dbReference type="Proteomes" id="UP000245125">
    <property type="component" value="Unassembled WGS sequence"/>
</dbReference>
<dbReference type="InterPro" id="IPR003018">
    <property type="entry name" value="GAF"/>
</dbReference>
<dbReference type="Gene3D" id="3.30.450.40">
    <property type="match status" value="1"/>
</dbReference>
<organism evidence="2 3">
    <name type="scientific">Candidatus Sulfobium mesophilum</name>
    <dbReference type="NCBI Taxonomy" id="2016548"/>
    <lineage>
        <taxon>Bacteria</taxon>
        <taxon>Pseudomonadati</taxon>
        <taxon>Nitrospirota</taxon>
        <taxon>Nitrospiria</taxon>
        <taxon>Nitrospirales</taxon>
        <taxon>Nitrospiraceae</taxon>
        <taxon>Candidatus Sulfobium</taxon>
    </lineage>
</organism>
<evidence type="ECO:0000313" key="3">
    <source>
        <dbReference type="Proteomes" id="UP000245125"/>
    </source>
</evidence>
<sequence>MTTSGGDKAKENVDTQGELQTLSLFMERHPSLDYCLEELAVMAADLLNTENCSIMLLRNDEGTSDITLRIFAHSGHLPKEAYGEARKLKEGISGHVAATGESVFVEDIDQSQFAPLKRGRYKSKGFIAVPIKVREKVIGVINANTPKKKPNIEKKDLELLSVIALLIGKSIQVIELQNLLESRYAQMALARSREREGANLKVSIRQSPEKIAKILAKSFFSEMLKAGFGPDHMISTATEIISLLNERLTKHGDRFRRGASDQAEKDQKSR</sequence>
<dbReference type="AlphaFoldDB" id="A0A2U3QDT0"/>